<feature type="binding site" evidence="6">
    <location>
        <position position="533"/>
    </location>
    <ligand>
        <name>Ca(2+)</name>
        <dbReference type="ChEBI" id="CHEBI:29108"/>
    </ligand>
</feature>
<dbReference type="RefSeq" id="WP_104144902.1">
    <property type="nucleotide sequence ID" value="NZ_PREU01000011.1"/>
</dbReference>
<evidence type="ECO:0000256" key="4">
    <source>
        <dbReference type="ARBA" id="ARBA00023145"/>
    </source>
</evidence>
<keyword evidence="6" id="KW-0106">Calcium</keyword>
<gene>
    <name evidence="8" type="ORF">C4E15_21865</name>
</gene>
<dbReference type="Gene3D" id="3.60.20.10">
    <property type="entry name" value="Glutamine Phosphoribosylpyrophosphate, subunit 1, domain 1"/>
    <property type="match status" value="1"/>
</dbReference>
<dbReference type="Gene3D" id="2.30.120.10">
    <property type="match status" value="1"/>
</dbReference>
<dbReference type="InterPro" id="IPR023343">
    <property type="entry name" value="Penicillin_amidase_dom1"/>
</dbReference>
<feature type="binding site" evidence="6">
    <location>
        <position position="404"/>
    </location>
    <ligand>
        <name>Ca(2+)</name>
        <dbReference type="ChEBI" id="CHEBI:29108"/>
    </ligand>
</feature>
<evidence type="ECO:0000256" key="5">
    <source>
        <dbReference type="PIRSR" id="PIRSR001227-1"/>
    </source>
</evidence>
<keyword evidence="3" id="KW-0378">Hydrolase</keyword>
<feature type="signal peptide" evidence="7">
    <location>
        <begin position="1"/>
        <end position="24"/>
    </location>
</feature>
<dbReference type="EMBL" id="PREU01000011">
    <property type="protein sequence ID" value="PPA74014.1"/>
    <property type="molecule type" value="Genomic_DNA"/>
</dbReference>
<dbReference type="GO" id="GO:0046872">
    <property type="term" value="F:metal ion binding"/>
    <property type="evidence" value="ECO:0007669"/>
    <property type="project" value="UniProtKB-KW"/>
</dbReference>
<feature type="binding site" evidence="6">
    <location>
        <position position="403"/>
    </location>
    <ligand>
        <name>Ca(2+)</name>
        <dbReference type="ChEBI" id="CHEBI:29108"/>
    </ligand>
</feature>
<evidence type="ECO:0000256" key="3">
    <source>
        <dbReference type="ARBA" id="ARBA00022801"/>
    </source>
</evidence>
<dbReference type="InterPro" id="IPR014395">
    <property type="entry name" value="Pen/GL7ACA/AHL_acylase"/>
</dbReference>
<dbReference type="Gene3D" id="1.10.1400.10">
    <property type="match status" value="1"/>
</dbReference>
<evidence type="ECO:0000256" key="6">
    <source>
        <dbReference type="PIRSR" id="PIRSR001227-2"/>
    </source>
</evidence>
<dbReference type="Proteomes" id="UP000239990">
    <property type="component" value="Unassembled WGS sequence"/>
</dbReference>
<keyword evidence="4" id="KW-0865">Zymogen</keyword>
<dbReference type="Gene3D" id="1.10.287.150">
    <property type="match status" value="1"/>
</dbReference>
<dbReference type="PIRSF" id="PIRSF001227">
    <property type="entry name" value="Pen_acylase"/>
    <property type="match status" value="1"/>
</dbReference>
<keyword evidence="2 7" id="KW-0732">Signal</keyword>
<dbReference type="Pfam" id="PF01804">
    <property type="entry name" value="Penicil_amidase"/>
    <property type="match status" value="1"/>
</dbReference>
<feature type="binding site" evidence="6">
    <location>
        <position position="401"/>
    </location>
    <ligand>
        <name>Ca(2+)</name>
        <dbReference type="ChEBI" id="CHEBI:29108"/>
    </ligand>
</feature>
<feature type="chain" id="PRO_5015583644" evidence="7">
    <location>
        <begin position="25"/>
        <end position="883"/>
    </location>
</feature>
<evidence type="ECO:0000313" key="9">
    <source>
        <dbReference type="Proteomes" id="UP000239990"/>
    </source>
</evidence>
<feature type="binding site" evidence="6">
    <location>
        <position position="204"/>
    </location>
    <ligand>
        <name>Ca(2+)</name>
        <dbReference type="ChEBI" id="CHEBI:29108"/>
    </ligand>
</feature>
<protein>
    <submittedName>
        <fullName evidence="8">Penicillin acylase</fullName>
    </submittedName>
</protein>
<dbReference type="Gene3D" id="1.10.439.10">
    <property type="entry name" value="Penicillin Amidohydrolase, domain 1"/>
    <property type="match status" value="1"/>
</dbReference>
<evidence type="ECO:0000256" key="1">
    <source>
        <dbReference type="ARBA" id="ARBA00006586"/>
    </source>
</evidence>
<dbReference type="GO" id="GO:0016811">
    <property type="term" value="F:hydrolase activity, acting on carbon-nitrogen (but not peptide) bonds, in linear amides"/>
    <property type="evidence" value="ECO:0007669"/>
    <property type="project" value="InterPro"/>
</dbReference>
<feature type="binding site" evidence="6">
    <location>
        <position position="580"/>
    </location>
    <ligand>
        <name>Ca(2+)</name>
        <dbReference type="ChEBI" id="CHEBI:29108"/>
    </ligand>
</feature>
<proteinExistence type="inferred from homology"/>
<comment type="cofactor">
    <cofactor evidence="6">
        <name>Ca(2+)</name>
        <dbReference type="ChEBI" id="CHEBI:29108"/>
    </cofactor>
    <text evidence="6">Binds 1 Ca(2+) ion per dimer.</text>
</comment>
<comment type="similarity">
    <text evidence="1">Belongs to the peptidase S45 family.</text>
</comment>
<dbReference type="InterPro" id="IPR029055">
    <property type="entry name" value="Ntn_hydrolases_N"/>
</dbReference>
<dbReference type="OrthoDB" id="9760084at2"/>
<comment type="caution">
    <text evidence="8">The sequence shown here is derived from an EMBL/GenBank/DDBJ whole genome shotgun (WGS) entry which is preliminary data.</text>
</comment>
<dbReference type="PANTHER" id="PTHR34218:SF3">
    <property type="entry name" value="ACYL-HOMOSERINE LACTONE ACYLASE PVDQ"/>
    <property type="match status" value="1"/>
</dbReference>
<dbReference type="InterPro" id="IPR033813">
    <property type="entry name" value="PGA_C"/>
</dbReference>
<evidence type="ECO:0000313" key="8">
    <source>
        <dbReference type="EMBL" id="PPA74014.1"/>
    </source>
</evidence>
<evidence type="ECO:0000256" key="2">
    <source>
        <dbReference type="ARBA" id="ARBA00022729"/>
    </source>
</evidence>
<feature type="active site" description="Nucleophile" evidence="5">
    <location>
        <position position="329"/>
    </location>
</feature>
<dbReference type="InterPro" id="IPR043146">
    <property type="entry name" value="Penicillin_amidase_N_B-knob"/>
</dbReference>
<dbReference type="GO" id="GO:0017000">
    <property type="term" value="P:antibiotic biosynthetic process"/>
    <property type="evidence" value="ECO:0007669"/>
    <property type="project" value="InterPro"/>
</dbReference>
<dbReference type="InterPro" id="IPR043147">
    <property type="entry name" value="Penicillin_amidase_A-knob"/>
</dbReference>
<reference evidence="8 9" key="1">
    <citation type="submission" date="2018-02" db="EMBL/GenBank/DDBJ databases">
        <title>Draft Genome of Achromobacter spanius stain 6.</title>
        <authorList>
            <person name="Gunasekera T.S."/>
            <person name="Radwan O."/>
            <person name="Ruiz O.N."/>
        </authorList>
    </citation>
    <scope>NUCLEOTIDE SEQUENCE [LARGE SCALE GENOMIC DNA]</scope>
    <source>
        <strain evidence="8 9">6</strain>
    </source>
</reference>
<sequence length="883" mass="96866">MKQHLLSAAILAACASVGAAPALALETSRNANSAQPAMQGSAPVSATGGRASHAASKAVTIRRDGYGMPHVYADTVYGLFYGYGYAVAQDRLFQMEMARRSTQGQVAEVLGEKMVAFDKSIRGNFSPERIQRQLAALPDSERQILDGYAAGMNAWIARVRAQPDTLMPKEFNDLQFQPTNWTAYDVAMVFVGTMANRFSDANSEVDNLALLTALKDRHGEARAMQIFNQLRWMTDSRAPTTVPEEEGVYRPGAPSASAPAPAKLSYALPRYDGTPPMLERVARDPQTRGVLSDTPTDNATDPAADAPARMLAQFAESGQPGIAGFPTTSNMWIVGREHAKDARSILLNGPQFGWWNPAYTYGIGLHGAGFDVVGNTPFAYPSILFGHNAHVTWGSTAGFGDDVDVYAEKLDPADRTRYFHDGQWKTMEKRTELIPVKGGQPVLMDVYRTVHGIVTKFDDKQHVAYAKARAWEGYELQSLMAWTHKAQVRNWDEWKQQAARHALTINWYYADDRGNIGYAHTGFYPKRKPGHDPRLPVPGTGEMDWDGMLPFATNPQVYNPRQGFIGNWNNQPMRGYPSTDLFAIVWGQADRYAEIETRLKAMTANGGKVSAQQMWDLIRTTSYADVNRRHFLPFLQRAVAGLPADDARAKLVAGLTAWDGMGTSDKQPGYYDNVGPAVMDAWLRAMLRATLADDMPADFFKWYSATGYPTPAAPAVGSLNLTVGVKVLFNALAGPDAGVPQTYDFFNGKRPESVTLAALDDALATLQKTYGQDPAAWRIPAAPMVFAPKNFLGVPQADDKAVLSFPSTQNRGTENNMTVFDGKGVRAVDVVAPGQSGFVAPDGTASVHSRDQFDMYRDFGSKRVWFTPAEVRANAKSVETLRY</sequence>
<dbReference type="InterPro" id="IPR002692">
    <property type="entry name" value="S45"/>
</dbReference>
<accession>A0A2S5GM41</accession>
<dbReference type="AlphaFoldDB" id="A0A2S5GM41"/>
<keyword evidence="6" id="KW-0479">Metal-binding</keyword>
<organism evidence="8 9">
    <name type="scientific">Achromobacter spanius</name>
    <dbReference type="NCBI Taxonomy" id="217203"/>
    <lineage>
        <taxon>Bacteria</taxon>
        <taxon>Pseudomonadati</taxon>
        <taxon>Pseudomonadota</taxon>
        <taxon>Betaproteobacteria</taxon>
        <taxon>Burkholderiales</taxon>
        <taxon>Alcaligenaceae</taxon>
        <taxon>Achromobacter</taxon>
    </lineage>
</organism>
<evidence type="ECO:0000256" key="7">
    <source>
        <dbReference type="SAM" id="SignalP"/>
    </source>
</evidence>
<dbReference type="PANTHER" id="PTHR34218">
    <property type="entry name" value="PEPTIDASE S45 PENICILLIN AMIDASE"/>
    <property type="match status" value="1"/>
</dbReference>
<name>A0A2S5GM41_9BURK</name>
<dbReference type="CDD" id="cd03748">
    <property type="entry name" value="Ntn_PGA"/>
    <property type="match status" value="1"/>
</dbReference>
<dbReference type="SUPFAM" id="SSF56235">
    <property type="entry name" value="N-terminal nucleophile aminohydrolases (Ntn hydrolases)"/>
    <property type="match status" value="1"/>
</dbReference>